<name>A0AAD8X348_LOLMU</name>
<protein>
    <submittedName>
        <fullName evidence="1">Uncharacterized protein</fullName>
    </submittedName>
</protein>
<accession>A0AAD8X348</accession>
<keyword evidence="2" id="KW-1185">Reference proteome</keyword>
<organism evidence="1 2">
    <name type="scientific">Lolium multiflorum</name>
    <name type="common">Italian ryegrass</name>
    <name type="synonym">Lolium perenne subsp. multiflorum</name>
    <dbReference type="NCBI Taxonomy" id="4521"/>
    <lineage>
        <taxon>Eukaryota</taxon>
        <taxon>Viridiplantae</taxon>
        <taxon>Streptophyta</taxon>
        <taxon>Embryophyta</taxon>
        <taxon>Tracheophyta</taxon>
        <taxon>Spermatophyta</taxon>
        <taxon>Magnoliopsida</taxon>
        <taxon>Liliopsida</taxon>
        <taxon>Poales</taxon>
        <taxon>Poaceae</taxon>
        <taxon>BOP clade</taxon>
        <taxon>Pooideae</taxon>
        <taxon>Poodae</taxon>
        <taxon>Poeae</taxon>
        <taxon>Poeae Chloroplast Group 2 (Poeae type)</taxon>
        <taxon>Loliodinae</taxon>
        <taxon>Loliinae</taxon>
        <taxon>Lolium</taxon>
    </lineage>
</organism>
<sequence length="173" mass="19591">MGGIWRRRYDDVSGHWWWLQSTSRRGGWSCWRAIQQLRPACATQACWGALPRAAWTLDNSEVAKSLGKRSEGSRPRYLADAPVTDVEQLLLAALSLRHCLPSGLGSCSFQERFSGDCSSYAEEVLRRGTHTRTRFITGKKKRGGEEDDRCDMWSTIVIEREMSHVGNPCLVMI</sequence>
<gene>
    <name evidence="1" type="ORF">QYE76_011860</name>
</gene>
<proteinExistence type="predicted"/>
<reference evidence="1" key="1">
    <citation type="submission" date="2023-07" db="EMBL/GenBank/DDBJ databases">
        <title>A chromosome-level genome assembly of Lolium multiflorum.</title>
        <authorList>
            <person name="Chen Y."/>
            <person name="Copetti D."/>
            <person name="Kolliker R."/>
            <person name="Studer B."/>
        </authorList>
    </citation>
    <scope>NUCLEOTIDE SEQUENCE</scope>
    <source>
        <strain evidence="1">02402/16</strain>
        <tissue evidence="1">Leaf</tissue>
    </source>
</reference>
<dbReference type="AlphaFoldDB" id="A0AAD8X348"/>
<evidence type="ECO:0000313" key="1">
    <source>
        <dbReference type="EMBL" id="KAK1695163.1"/>
    </source>
</evidence>
<evidence type="ECO:0000313" key="2">
    <source>
        <dbReference type="Proteomes" id="UP001231189"/>
    </source>
</evidence>
<comment type="caution">
    <text evidence="1">The sequence shown here is derived from an EMBL/GenBank/DDBJ whole genome shotgun (WGS) entry which is preliminary data.</text>
</comment>
<dbReference type="Proteomes" id="UP001231189">
    <property type="component" value="Unassembled WGS sequence"/>
</dbReference>
<dbReference type="EMBL" id="JAUUTY010000001">
    <property type="protein sequence ID" value="KAK1695163.1"/>
    <property type="molecule type" value="Genomic_DNA"/>
</dbReference>